<keyword evidence="4" id="KW-0378">Hydrolase</keyword>
<feature type="compositionally biased region" description="Basic residues" evidence="12">
    <location>
        <begin position="1015"/>
        <end position="1029"/>
    </location>
</feature>
<feature type="compositionally biased region" description="Basic and acidic residues" evidence="12">
    <location>
        <begin position="928"/>
        <end position="942"/>
    </location>
</feature>
<dbReference type="PANTHER" id="PTHR13710">
    <property type="entry name" value="DNA HELICASE RECQ FAMILY MEMBER"/>
    <property type="match status" value="1"/>
</dbReference>
<dbReference type="PROSITE" id="PS51192">
    <property type="entry name" value="HELICASE_ATP_BIND_1"/>
    <property type="match status" value="1"/>
</dbReference>
<evidence type="ECO:0000256" key="2">
    <source>
        <dbReference type="ARBA" id="ARBA00005446"/>
    </source>
</evidence>
<dbReference type="InterPro" id="IPR001650">
    <property type="entry name" value="Helicase_C-like"/>
</dbReference>
<keyword evidence="8" id="KW-0539">Nucleus</keyword>
<evidence type="ECO:0000256" key="7">
    <source>
        <dbReference type="ARBA" id="ARBA00023125"/>
    </source>
</evidence>
<dbReference type="EMBL" id="OW152821">
    <property type="protein sequence ID" value="CAH2076402.1"/>
    <property type="molecule type" value="Genomic_DNA"/>
</dbReference>
<reference evidence="15" key="1">
    <citation type="submission" date="2022-03" db="EMBL/GenBank/DDBJ databases">
        <authorList>
            <person name="Martin H S."/>
        </authorList>
    </citation>
    <scope>NUCLEOTIDE SEQUENCE</scope>
</reference>
<evidence type="ECO:0000256" key="6">
    <source>
        <dbReference type="ARBA" id="ARBA00022840"/>
    </source>
</evidence>
<dbReference type="PROSITE" id="PS00690">
    <property type="entry name" value="DEAH_ATP_HELICASE"/>
    <property type="match status" value="1"/>
</dbReference>
<dbReference type="Gene3D" id="3.40.50.300">
    <property type="entry name" value="P-loop containing nucleotide triphosphate hydrolases"/>
    <property type="match status" value="2"/>
</dbReference>
<dbReference type="InterPro" id="IPR032284">
    <property type="entry name" value="RecQ_Zn-bd"/>
</dbReference>
<dbReference type="SMART" id="SM00487">
    <property type="entry name" value="DEXDc"/>
    <property type="match status" value="1"/>
</dbReference>
<dbReference type="NCBIfam" id="TIGR00614">
    <property type="entry name" value="recQ_fam"/>
    <property type="match status" value="1"/>
</dbReference>
<dbReference type="Pfam" id="PF08236">
    <property type="entry name" value="SRI"/>
    <property type="match status" value="1"/>
</dbReference>
<comment type="catalytic activity">
    <reaction evidence="9">
        <text>Couples ATP hydrolysis with the unwinding of duplex DNA by translocating in the 3'-5' direction.</text>
        <dbReference type="EC" id="5.6.2.4"/>
    </reaction>
</comment>
<dbReference type="Pfam" id="PF00270">
    <property type="entry name" value="DEAD"/>
    <property type="match status" value="1"/>
</dbReference>
<evidence type="ECO:0000256" key="11">
    <source>
        <dbReference type="ARBA" id="ARBA00049360"/>
    </source>
</evidence>
<evidence type="ECO:0000256" key="4">
    <source>
        <dbReference type="ARBA" id="ARBA00022801"/>
    </source>
</evidence>
<evidence type="ECO:0000256" key="1">
    <source>
        <dbReference type="ARBA" id="ARBA00004123"/>
    </source>
</evidence>
<evidence type="ECO:0000256" key="5">
    <source>
        <dbReference type="ARBA" id="ARBA00022806"/>
    </source>
</evidence>
<comment type="similarity">
    <text evidence="2">Belongs to the helicase family. RecQ subfamily.</text>
</comment>
<feature type="compositionally biased region" description="Basic and acidic residues" evidence="12">
    <location>
        <begin position="869"/>
        <end position="883"/>
    </location>
</feature>
<feature type="compositionally biased region" description="Polar residues" evidence="12">
    <location>
        <begin position="943"/>
        <end position="953"/>
    </location>
</feature>
<feature type="non-terminal residue" evidence="15">
    <location>
        <position position="1180"/>
    </location>
</feature>
<evidence type="ECO:0000256" key="8">
    <source>
        <dbReference type="ARBA" id="ARBA00023242"/>
    </source>
</evidence>
<feature type="compositionally biased region" description="Basic residues" evidence="12">
    <location>
        <begin position="847"/>
        <end position="868"/>
    </location>
</feature>
<dbReference type="Pfam" id="PF00271">
    <property type="entry name" value="Helicase_C"/>
    <property type="match status" value="1"/>
</dbReference>
<feature type="domain" description="Helicase ATP-binding" evidence="13">
    <location>
        <begin position="27"/>
        <end position="202"/>
    </location>
</feature>
<accession>A0ABN8J6N9</accession>
<keyword evidence="3" id="KW-0547">Nucleotide-binding</keyword>
<evidence type="ECO:0000259" key="13">
    <source>
        <dbReference type="PROSITE" id="PS51192"/>
    </source>
</evidence>
<dbReference type="SUPFAM" id="SSF52540">
    <property type="entry name" value="P-loop containing nucleoside triphosphate hydrolases"/>
    <property type="match status" value="1"/>
</dbReference>
<feature type="region of interest" description="Disordered" evidence="12">
    <location>
        <begin position="833"/>
        <end position="958"/>
    </location>
</feature>
<sequence length="1180" mass="134220">MDNVTEKLLECFGHRKFKSELQERAIRAIARGVHDVYVSMPTGSGKSLCFQLPAMLQNDKVAIVFSPLLALIKDQIDHLTKLKIQAESINSKMTSKDRERVINDLRSMKPNTRFLYVTPEQAATGTFKNLIEHLVKYKKVSYVVVDEAHCVSEWGHDFRPDYLKLGNLRETYKSIPWVALTATASADVAKDILTNLKLLQPVAQYKTPSFRKNLFYDVVYQNCIEDEIGDLCEFLKKSLKEDENVKQKDKNAVIVYCRTREQTEDLAHMLNKRGLKSLAYHGGLKSAERISVQEQWSGGECPCVCATVSFGMGVDKATVRAVAHWGIAQNVAAYYQESGRAGRDGKPAYCRIYYCRNERNAVDFLLKSEVARARTPEQKQRCKNAYKSFEIMVKYCEDVKCRHKVFAEYFGEEPPQCVGRCDACADERRVRRALDQHQRRAMSACLERNGFVAHAHADTHGLYGRGRDGLREMESYYAEDSGESDGESRRRVAEETKSLIMKEFAERKKRVTENDRKASDAVAAVNSKCRAAENTGIKVNGLTVASRESYLSLLIEALNANLANMKNTDEPERPLKRKDVEQCAIDLEYEAFSNSTVISLYRRAMTKLISSVKACTDHLFPRLKTFEPRMGETLGDFVRDFEAKKQAPHGFITASQLESANMEGKSENKLMSKADKDSKRKANSFKRDLLTQTKLQNFFSLKSSNEMSMSPSDESDQDNTLIIDENPNSNHDDTTLKIERHDETTTVANNDDNDITPLNINSKHLNKPLAKSLSKTFVINITLEGVPKKDITSKDNCSEKDNFKKGSIKEITSPKKIKPTAKRKIKALFGESSDSETEFIDKSSRDIRKHHTKEKHKNNKPSKEKKRKLSSDKCRQVERKSKSNDTALFDNLSDSDSEKKLVVDEGTESQNDIDSNETMETNTNKLSPEMRHKNDTDNHESVCNKNGTEIGQNSSGSLLSLDGDTTLVKAHKLSVEADKVLQALKQFSENPPEPVVIEVAPKEIDIKTHEPKSPPKVKHRSRDHQHKSKHESSCNIEKKYKPEEKIKHEEHKKDKEKRELSRSDEHRSSKHQVKESKKAEKVDVAGLVVKLLMPYYKKKRISNRDLFKITARHIVHQLLAIQVTEEAAINMLLKKTFTKEVKIEKESDLPVQIDLTIQNLHNVVVSEFDDDERLKIQKAV</sequence>
<evidence type="ECO:0000259" key="14">
    <source>
        <dbReference type="PROSITE" id="PS51194"/>
    </source>
</evidence>
<feature type="region of interest" description="Disordered" evidence="12">
    <location>
        <begin position="1001"/>
        <end position="1077"/>
    </location>
</feature>
<feature type="compositionally biased region" description="Polar residues" evidence="12">
    <location>
        <begin position="908"/>
        <end position="926"/>
    </location>
</feature>
<evidence type="ECO:0000256" key="12">
    <source>
        <dbReference type="SAM" id="MobiDB-lite"/>
    </source>
</evidence>
<keyword evidence="6" id="KW-0067">ATP-binding</keyword>
<evidence type="ECO:0000256" key="3">
    <source>
        <dbReference type="ARBA" id="ARBA00022741"/>
    </source>
</evidence>
<dbReference type="PANTHER" id="PTHR13710:SF152">
    <property type="entry name" value="ATP-DEPENDENT DNA HELICASE Q5"/>
    <property type="match status" value="1"/>
</dbReference>
<dbReference type="InterPro" id="IPR002464">
    <property type="entry name" value="DNA/RNA_helicase_DEAH_CS"/>
</dbReference>
<dbReference type="EC" id="5.6.2.4" evidence="10"/>
<dbReference type="Gene3D" id="6.10.250.3140">
    <property type="match status" value="1"/>
</dbReference>
<feature type="compositionally biased region" description="Polar residues" evidence="12">
    <location>
        <begin position="702"/>
        <end position="712"/>
    </location>
</feature>
<evidence type="ECO:0000313" key="15">
    <source>
        <dbReference type="EMBL" id="CAH2076402.1"/>
    </source>
</evidence>
<proteinExistence type="inferred from homology"/>
<dbReference type="Pfam" id="PF16124">
    <property type="entry name" value="RecQ_Zn_bind"/>
    <property type="match status" value="1"/>
</dbReference>
<feature type="domain" description="Helicase C-terminal" evidence="14">
    <location>
        <begin position="230"/>
        <end position="386"/>
    </location>
</feature>
<dbReference type="CDD" id="cd18794">
    <property type="entry name" value="SF2_C_RecQ"/>
    <property type="match status" value="1"/>
</dbReference>
<evidence type="ECO:0000256" key="9">
    <source>
        <dbReference type="ARBA" id="ARBA00034617"/>
    </source>
</evidence>
<feature type="compositionally biased region" description="Basic and acidic residues" evidence="12">
    <location>
        <begin position="1030"/>
        <end position="1077"/>
    </location>
</feature>
<comment type="catalytic activity">
    <reaction evidence="11">
        <text>ATP + H2O = ADP + phosphate + H(+)</text>
        <dbReference type="Rhea" id="RHEA:13065"/>
        <dbReference type="ChEBI" id="CHEBI:15377"/>
        <dbReference type="ChEBI" id="CHEBI:15378"/>
        <dbReference type="ChEBI" id="CHEBI:30616"/>
        <dbReference type="ChEBI" id="CHEBI:43474"/>
        <dbReference type="ChEBI" id="CHEBI:456216"/>
    </reaction>
</comment>
<comment type="subcellular location">
    <subcellularLocation>
        <location evidence="1">Nucleus</location>
    </subcellularLocation>
</comment>
<feature type="compositionally biased region" description="Basic and acidic residues" evidence="12">
    <location>
        <begin position="664"/>
        <end position="686"/>
    </location>
</feature>
<dbReference type="InterPro" id="IPR027417">
    <property type="entry name" value="P-loop_NTPase"/>
</dbReference>
<name>A0ABN8J6N9_9NEOP</name>
<dbReference type="InterPro" id="IPR013257">
    <property type="entry name" value="SRI"/>
</dbReference>
<organism evidence="15 16">
    <name type="scientific">Iphiclides podalirius</name>
    <name type="common">scarce swallowtail</name>
    <dbReference type="NCBI Taxonomy" id="110791"/>
    <lineage>
        <taxon>Eukaryota</taxon>
        <taxon>Metazoa</taxon>
        <taxon>Ecdysozoa</taxon>
        <taxon>Arthropoda</taxon>
        <taxon>Hexapoda</taxon>
        <taxon>Insecta</taxon>
        <taxon>Pterygota</taxon>
        <taxon>Neoptera</taxon>
        <taxon>Endopterygota</taxon>
        <taxon>Lepidoptera</taxon>
        <taxon>Glossata</taxon>
        <taxon>Ditrysia</taxon>
        <taxon>Papilionoidea</taxon>
        <taxon>Papilionidae</taxon>
        <taxon>Papilioninae</taxon>
        <taxon>Iphiclides</taxon>
    </lineage>
</organism>
<protein>
    <recommendedName>
        <fullName evidence="10">DNA 3'-5' helicase</fullName>
        <ecNumber evidence="10">5.6.2.4</ecNumber>
    </recommendedName>
</protein>
<evidence type="ECO:0000256" key="10">
    <source>
        <dbReference type="ARBA" id="ARBA00034808"/>
    </source>
</evidence>
<gene>
    <name evidence="15" type="ORF">IPOD504_LOCUS17270</name>
</gene>
<keyword evidence="7" id="KW-0238">DNA-binding</keyword>
<feature type="region of interest" description="Disordered" evidence="12">
    <location>
        <begin position="657"/>
        <end position="686"/>
    </location>
</feature>
<feature type="region of interest" description="Disordered" evidence="12">
    <location>
        <begin position="702"/>
        <end position="733"/>
    </location>
</feature>
<dbReference type="InterPro" id="IPR004589">
    <property type="entry name" value="DNA_helicase_ATP-dep_RecQ"/>
</dbReference>
<feature type="compositionally biased region" description="Basic and acidic residues" evidence="12">
    <location>
        <begin position="1001"/>
        <end position="1013"/>
    </location>
</feature>
<dbReference type="SMART" id="SM00490">
    <property type="entry name" value="HELICc"/>
    <property type="match status" value="1"/>
</dbReference>
<dbReference type="InterPro" id="IPR014001">
    <property type="entry name" value="Helicase_ATP-bd"/>
</dbReference>
<dbReference type="InterPro" id="IPR011545">
    <property type="entry name" value="DEAD/DEAH_box_helicase_dom"/>
</dbReference>
<keyword evidence="16" id="KW-1185">Reference proteome</keyword>
<dbReference type="Proteomes" id="UP000837857">
    <property type="component" value="Chromosome 9"/>
</dbReference>
<evidence type="ECO:0000313" key="16">
    <source>
        <dbReference type="Proteomes" id="UP000837857"/>
    </source>
</evidence>
<dbReference type="PROSITE" id="PS51194">
    <property type="entry name" value="HELICASE_CTER"/>
    <property type="match status" value="1"/>
</dbReference>
<keyword evidence="5" id="KW-0347">Helicase</keyword>